<dbReference type="KEGG" id="mmed:Mame_01749"/>
<evidence type="ECO:0000313" key="3">
    <source>
        <dbReference type="Proteomes" id="UP000191135"/>
    </source>
</evidence>
<keyword evidence="3" id="KW-1185">Reference proteome</keyword>
<dbReference type="AlphaFoldDB" id="A0A1U9Z077"/>
<evidence type="ECO:0000259" key="1">
    <source>
        <dbReference type="Pfam" id="PF13480"/>
    </source>
</evidence>
<dbReference type="eggNOG" id="COG5653">
    <property type="taxonomic scope" value="Bacteria"/>
</dbReference>
<proteinExistence type="predicted"/>
<dbReference type="EMBL" id="CP020330">
    <property type="protein sequence ID" value="AQZ51095.1"/>
    <property type="molecule type" value="Genomic_DNA"/>
</dbReference>
<feature type="domain" description="BioF2-like acetyltransferase" evidence="1">
    <location>
        <begin position="219"/>
        <end position="328"/>
    </location>
</feature>
<organism evidence="2 3">
    <name type="scientific">Martelella mediterranea DSM 17316</name>
    <dbReference type="NCBI Taxonomy" id="1122214"/>
    <lineage>
        <taxon>Bacteria</taxon>
        <taxon>Pseudomonadati</taxon>
        <taxon>Pseudomonadota</taxon>
        <taxon>Alphaproteobacteria</taxon>
        <taxon>Hyphomicrobiales</taxon>
        <taxon>Aurantimonadaceae</taxon>
        <taxon>Martelella</taxon>
    </lineage>
</organism>
<dbReference type="RefSeq" id="WP_018067485.1">
    <property type="nucleotide sequence ID" value="NZ_AQWH01000043.1"/>
</dbReference>
<dbReference type="Pfam" id="PF13480">
    <property type="entry name" value="Acetyltransf_6"/>
    <property type="match status" value="1"/>
</dbReference>
<dbReference type="Proteomes" id="UP000191135">
    <property type="component" value="Chromosome"/>
</dbReference>
<protein>
    <recommendedName>
        <fullName evidence="1">BioF2-like acetyltransferase domain-containing protein</fullName>
    </recommendedName>
</protein>
<gene>
    <name evidence="2" type="ORF">Mame_01749</name>
</gene>
<dbReference type="OrthoDB" id="213519at2"/>
<reference evidence="2 3" key="1">
    <citation type="submission" date="2017-03" db="EMBL/GenBank/DDBJ databases">
        <title>Foreign affairs: Plasmid Transfer between Roseobacters and Rhizobia.</title>
        <authorList>
            <person name="Bartling P."/>
            <person name="Bunk B."/>
            <person name="Overmann J."/>
            <person name="Brinkmann H."/>
            <person name="Petersen J."/>
        </authorList>
    </citation>
    <scope>NUCLEOTIDE SEQUENCE [LARGE SCALE GENOMIC DNA]</scope>
    <source>
        <strain evidence="2 3">MACL11</strain>
    </source>
</reference>
<accession>A0A1U9Z077</accession>
<dbReference type="InterPro" id="IPR038740">
    <property type="entry name" value="BioF2-like_GNAT_dom"/>
</dbReference>
<evidence type="ECO:0000313" key="2">
    <source>
        <dbReference type="EMBL" id="AQZ51095.1"/>
    </source>
</evidence>
<name>A0A1U9Z077_9HYPH</name>
<sequence>MSIIRKDLGQRPPARLKSKLSVVQPGKAVPDIRLEVRSGGEFSLYSQAPDHMEPAMDRLAETAIERNIFQTPAFLLPALGERHSLLRVALMEDGDGDDNLTALMTFSVRGNGSHLLAHAIGDIGYHAPLISRHRPMATLDQLFEALAGSLVNLPGIAVFPHLLADGAFMRFARAVAAARGLAFRVTHARRRRALSGPINPAGAALTPGEREAWQANLAKWEALNRRGKVGYHIARNPSETALMLDELSALTTTVAEDRSRFVALLPTAKKLGRNDQLRIHALYLAGEMIAAAVQPVTAGEAWIWQVFVRPDMEQEAVDEQLIMRLTEWNTRDANIAVTRAAPGVGPYLAERFWPVEEGYATLMVAIRPGMERAIDALAREHRD</sequence>